<reference evidence="2" key="1">
    <citation type="submission" date="2021-01" db="EMBL/GenBank/DDBJ databases">
        <title>Caligus Genome Assembly.</title>
        <authorList>
            <person name="Gallardo-Escarate C."/>
        </authorList>
    </citation>
    <scope>NUCLEOTIDE SEQUENCE [LARGE SCALE GENOMIC DNA]</scope>
</reference>
<sequence length="91" mass="10310">SSERTFSWPHSFETFSSLSGIMRSYDCNTRLKPQAAPYSSTSLVAGMGSCRGHVTIPTPRDHTTQQALRILIFLRRALTAFQVWLKYGRDN</sequence>
<keyword evidence="2" id="KW-1185">Reference proteome</keyword>
<dbReference type="EMBL" id="CP045909">
    <property type="protein sequence ID" value="QQP32362.1"/>
    <property type="molecule type" value="Genomic_DNA"/>
</dbReference>
<gene>
    <name evidence="1" type="ORF">FKW44_024649</name>
</gene>
<protein>
    <submittedName>
        <fullName evidence="1">Uncharacterized protein</fullName>
    </submittedName>
</protein>
<feature type="non-terminal residue" evidence="1">
    <location>
        <position position="1"/>
    </location>
</feature>
<dbReference type="Proteomes" id="UP000595437">
    <property type="component" value="Chromosome 20"/>
</dbReference>
<evidence type="ECO:0000313" key="2">
    <source>
        <dbReference type="Proteomes" id="UP000595437"/>
    </source>
</evidence>
<name>A0A7T8GME0_CALRO</name>
<proteinExistence type="predicted"/>
<dbReference type="AlphaFoldDB" id="A0A7T8GME0"/>
<feature type="non-terminal residue" evidence="1">
    <location>
        <position position="91"/>
    </location>
</feature>
<organism evidence="1 2">
    <name type="scientific">Caligus rogercresseyi</name>
    <name type="common">Sea louse</name>
    <dbReference type="NCBI Taxonomy" id="217165"/>
    <lineage>
        <taxon>Eukaryota</taxon>
        <taxon>Metazoa</taxon>
        <taxon>Ecdysozoa</taxon>
        <taxon>Arthropoda</taxon>
        <taxon>Crustacea</taxon>
        <taxon>Multicrustacea</taxon>
        <taxon>Hexanauplia</taxon>
        <taxon>Copepoda</taxon>
        <taxon>Siphonostomatoida</taxon>
        <taxon>Caligidae</taxon>
        <taxon>Caligus</taxon>
    </lineage>
</organism>
<accession>A0A7T8GME0</accession>
<evidence type="ECO:0000313" key="1">
    <source>
        <dbReference type="EMBL" id="QQP32362.1"/>
    </source>
</evidence>